<name>A0ACD4DFC5_9NOCA</name>
<keyword evidence="2" id="KW-1185">Reference proteome</keyword>
<protein>
    <submittedName>
        <fullName evidence="1">Uncharacterized protein</fullName>
    </submittedName>
</protein>
<evidence type="ECO:0000313" key="1">
    <source>
        <dbReference type="EMBL" id="UYP18770.1"/>
    </source>
</evidence>
<reference evidence="1" key="1">
    <citation type="submission" date="2022-10" db="EMBL/GenBank/DDBJ databases">
        <title>Rhodococcus ferula Z13 complete genome.</title>
        <authorList>
            <person name="Long X."/>
            <person name="Zang M."/>
        </authorList>
    </citation>
    <scope>NUCLEOTIDE SEQUENCE</scope>
    <source>
        <strain evidence="1">Z13</strain>
    </source>
</reference>
<gene>
    <name evidence="1" type="ORF">OED52_19380</name>
</gene>
<organism evidence="1 2">
    <name type="scientific">Rhodococcus sacchari</name>
    <dbReference type="NCBI Taxonomy" id="2962047"/>
    <lineage>
        <taxon>Bacteria</taxon>
        <taxon>Bacillati</taxon>
        <taxon>Actinomycetota</taxon>
        <taxon>Actinomycetes</taxon>
        <taxon>Mycobacteriales</taxon>
        <taxon>Nocardiaceae</taxon>
        <taxon>Rhodococcus</taxon>
    </lineage>
</organism>
<dbReference type="Proteomes" id="UP001156484">
    <property type="component" value="Chromosome"/>
</dbReference>
<proteinExistence type="predicted"/>
<dbReference type="EMBL" id="CP107551">
    <property type="protein sequence ID" value="UYP18770.1"/>
    <property type="molecule type" value="Genomic_DNA"/>
</dbReference>
<sequence length="433" mass="43363">MSTNDNIADRLLTNLGMDAPVPDSVSRRQANYERMAARADTGVDPEYISAFENFHGMEHAEIHRLAQSISPVAMTTLATEWAALGTSFGSTMSWGTLMIRRLLMDHWGGAAGEAATEAALRFGESAQRLSDAARATSEKLRIAADVGERVRVSVPPPEDSAASLLLHTLDPVAGAEAARRAEAVRAQAIRVMESLYKPYYRDSGSAVPVLPSPFAATTDRAGERFTPTGYAPSDGATATGAGGDGTVAGAASGHPASTDDTGNTVDRMVDGTGQPSEADAPGTTTGTDPASTTPTSTSARSALPGGDATGRPYGSPIPAAGSGSPGQGLPGAAGSGPYGAGSSLSGSSPVAAPLLGGGPAGTGPGANPATAGSAARGTGVRPMGMMPGAVAPASGRDEQDKRAASYLVDDDNGNELIGSIPPTAPPVLGVDPA</sequence>
<accession>A0ACD4DFC5</accession>
<evidence type="ECO:0000313" key="2">
    <source>
        <dbReference type="Proteomes" id="UP001156484"/>
    </source>
</evidence>